<dbReference type="InterPro" id="IPR017853">
    <property type="entry name" value="GH"/>
</dbReference>
<evidence type="ECO:0000256" key="1">
    <source>
        <dbReference type="SAM" id="MobiDB-lite"/>
    </source>
</evidence>
<dbReference type="Pfam" id="PF03662">
    <property type="entry name" value="Glyco_hydro_79n"/>
    <property type="match status" value="1"/>
</dbReference>
<evidence type="ECO:0000313" key="4">
    <source>
        <dbReference type="Proteomes" id="UP000189796"/>
    </source>
</evidence>
<sequence>MREGFCVLNYICAGFCACLTSVLPVAPTHAGDASTPTITPSSLARVGTVDARFQSYNIEMVEVTGGQFWKPYRPESGAPPTPRSGSGTPTGMNSNLFQYLPPIDLTNAQLRKLANALAPAYLRVSGTWANTTYFAGSDNPPSAPPAGFKGVLTRQQWRGVVDFSRSVDAPIVTSFAVSSGARDADGVWNPDQARHLLAYTRSIGGRIAAAEFMNEPNLAAMGGVPTGYNAAAYGRDFRIFRNFLKQAAPATMILGPGTTSETPIASDLLAASGPGVDAVSYHYYGTLSERCNGKRAPEAALSEDWLSRTDGNLAFYRSLRDRFEPGKPIWLTETADAACGGNRWAASFLDTFRYLDQLGRLAKAGVQVVMHNTLAASDYGLLDENTLAPRPNFWGALLWRQLMGTTVLDAGIPIQSGLHVYAHCQRGVPGGVVLLVINPDRDAPHALMLPVASARYTLEAASLLDGDVKLNGRTLALSAGDELPAIAGAPTPAATVMFRQATITFLAIPDAGNNACR</sequence>
<feature type="chain" id="PRO_5012702970" evidence="2">
    <location>
        <begin position="31"/>
        <end position="517"/>
    </location>
</feature>
<dbReference type="OrthoDB" id="366350at2"/>
<dbReference type="AlphaFoldDB" id="A0A1M5W3I6"/>
<dbReference type="PANTHER" id="PTHR46145">
    <property type="entry name" value="HEPARANASE"/>
    <property type="match status" value="1"/>
</dbReference>
<reference evidence="3 4" key="1">
    <citation type="submission" date="2016-11" db="EMBL/GenBank/DDBJ databases">
        <authorList>
            <person name="Jaros S."/>
            <person name="Januszkiewicz K."/>
            <person name="Wedrychowicz H."/>
        </authorList>
    </citation>
    <scope>NUCLEOTIDE SEQUENCE [LARGE SCALE GENOMIC DNA]</scope>
    <source>
        <strain evidence="3 4">GAS138</strain>
    </source>
</reference>
<feature type="signal peptide" evidence="2">
    <location>
        <begin position="1"/>
        <end position="30"/>
    </location>
</feature>
<keyword evidence="3" id="KW-0378">Hydrolase</keyword>
<proteinExistence type="predicted"/>
<evidence type="ECO:0000313" key="3">
    <source>
        <dbReference type="EMBL" id="SHH82037.1"/>
    </source>
</evidence>
<accession>A0A1M5W3I6</accession>
<evidence type="ECO:0000256" key="2">
    <source>
        <dbReference type="SAM" id="SignalP"/>
    </source>
</evidence>
<dbReference type="Gene3D" id="3.20.20.80">
    <property type="entry name" value="Glycosidases"/>
    <property type="match status" value="1"/>
</dbReference>
<dbReference type="RefSeq" id="WP_079604747.1">
    <property type="nucleotide sequence ID" value="NZ_LT670817.1"/>
</dbReference>
<dbReference type="GO" id="GO:0016020">
    <property type="term" value="C:membrane"/>
    <property type="evidence" value="ECO:0007669"/>
    <property type="project" value="InterPro"/>
</dbReference>
<dbReference type="PANTHER" id="PTHR46145:SF4">
    <property type="entry name" value="HEPARANASE"/>
    <property type="match status" value="1"/>
</dbReference>
<keyword evidence="2" id="KW-0732">Signal</keyword>
<protein>
    <submittedName>
        <fullName evidence="3">Glycosyl hydrolase family 79, N-terminal domain</fullName>
    </submittedName>
</protein>
<dbReference type="EMBL" id="LT670817">
    <property type="protein sequence ID" value="SHH82037.1"/>
    <property type="molecule type" value="Genomic_DNA"/>
</dbReference>
<dbReference type="Proteomes" id="UP000189796">
    <property type="component" value="Chromosome I"/>
</dbReference>
<gene>
    <name evidence="3" type="ORF">SAMN05443248_6328</name>
</gene>
<name>A0A1M5W3I6_9BRAD</name>
<dbReference type="PROSITE" id="PS51257">
    <property type="entry name" value="PROKAR_LIPOPROTEIN"/>
    <property type="match status" value="1"/>
</dbReference>
<dbReference type="SUPFAM" id="SSF51445">
    <property type="entry name" value="(Trans)glycosidases"/>
    <property type="match status" value="1"/>
</dbReference>
<feature type="region of interest" description="Disordered" evidence="1">
    <location>
        <begin position="69"/>
        <end position="91"/>
    </location>
</feature>
<organism evidence="3 4">
    <name type="scientific">Bradyrhizobium erythrophlei</name>
    <dbReference type="NCBI Taxonomy" id="1437360"/>
    <lineage>
        <taxon>Bacteria</taxon>
        <taxon>Pseudomonadati</taxon>
        <taxon>Pseudomonadota</taxon>
        <taxon>Alphaproteobacteria</taxon>
        <taxon>Hyphomicrobiales</taxon>
        <taxon>Nitrobacteraceae</taxon>
        <taxon>Bradyrhizobium</taxon>
    </lineage>
</organism>
<dbReference type="InterPro" id="IPR005199">
    <property type="entry name" value="Glyco_hydro_79"/>
</dbReference>
<dbReference type="GO" id="GO:0016798">
    <property type="term" value="F:hydrolase activity, acting on glycosyl bonds"/>
    <property type="evidence" value="ECO:0007669"/>
    <property type="project" value="InterPro"/>
</dbReference>